<evidence type="ECO:0000313" key="8">
    <source>
        <dbReference type="Proteomes" id="UP000823388"/>
    </source>
</evidence>
<dbReference type="SUPFAM" id="SSF57863">
    <property type="entry name" value="ArfGap/RecO-like zinc finger"/>
    <property type="match status" value="1"/>
</dbReference>
<keyword evidence="3" id="KW-0131">Cell cycle</keyword>
<keyword evidence="1" id="KW-0853">WD repeat</keyword>
<evidence type="ECO:0000256" key="5">
    <source>
        <dbReference type="SAM" id="MobiDB-lite"/>
    </source>
</evidence>
<dbReference type="GO" id="GO:0010997">
    <property type="term" value="F:anaphase-promoting complex binding"/>
    <property type="evidence" value="ECO:0007669"/>
    <property type="project" value="InterPro"/>
</dbReference>
<proteinExistence type="predicted"/>
<sequence>MHTHLYTRTHTPPGTPLGKIPGATPERSQTGNRTRAGGLHDGSAHHCAAGALALKLCEDWAVCCSSDQKLPSDSTLFGLGRVLAAFLLRDTISSECNFKSMTFGVFICIKCSGAHRSLGVHISKVCNLVWSKNVNELVSTHGYSQNQIIVWRYPTMSKLATLTGHTYRVLYLAIDHCYWCW</sequence>
<name>A0A8T0VTC0_PANVG</name>
<dbReference type="InterPro" id="IPR015943">
    <property type="entry name" value="WD40/YVTN_repeat-like_dom_sf"/>
</dbReference>
<keyword evidence="4" id="KW-0479">Metal-binding</keyword>
<gene>
    <name evidence="7" type="ORF">PVAP13_2NG595420</name>
</gene>
<keyword evidence="2" id="KW-0677">Repeat</keyword>
<dbReference type="PANTHER" id="PTHR19918:SF1">
    <property type="entry name" value="FIZZY-RELATED PROTEIN HOMOLOG"/>
    <property type="match status" value="1"/>
</dbReference>
<dbReference type="PROSITE" id="PS50115">
    <property type="entry name" value="ARFGAP"/>
    <property type="match status" value="1"/>
</dbReference>
<feature type="region of interest" description="Disordered" evidence="5">
    <location>
        <begin position="1"/>
        <end position="36"/>
    </location>
</feature>
<dbReference type="InterPro" id="IPR037278">
    <property type="entry name" value="ARFGAP/RecO"/>
</dbReference>
<dbReference type="AlphaFoldDB" id="A0A8T0VTC0"/>
<evidence type="ECO:0000256" key="1">
    <source>
        <dbReference type="ARBA" id="ARBA00022574"/>
    </source>
</evidence>
<keyword evidence="8" id="KW-1185">Reference proteome</keyword>
<accession>A0A8T0VTC0</accession>
<dbReference type="EMBL" id="CM029040">
    <property type="protein sequence ID" value="KAG2638460.1"/>
    <property type="molecule type" value="Genomic_DNA"/>
</dbReference>
<organism evidence="7 8">
    <name type="scientific">Panicum virgatum</name>
    <name type="common">Blackwell switchgrass</name>
    <dbReference type="NCBI Taxonomy" id="38727"/>
    <lineage>
        <taxon>Eukaryota</taxon>
        <taxon>Viridiplantae</taxon>
        <taxon>Streptophyta</taxon>
        <taxon>Embryophyta</taxon>
        <taxon>Tracheophyta</taxon>
        <taxon>Spermatophyta</taxon>
        <taxon>Magnoliopsida</taxon>
        <taxon>Liliopsida</taxon>
        <taxon>Poales</taxon>
        <taxon>Poaceae</taxon>
        <taxon>PACMAD clade</taxon>
        <taxon>Panicoideae</taxon>
        <taxon>Panicodae</taxon>
        <taxon>Paniceae</taxon>
        <taxon>Panicinae</taxon>
        <taxon>Panicum</taxon>
        <taxon>Panicum sect. Hiantes</taxon>
    </lineage>
</organism>
<dbReference type="GO" id="GO:0005680">
    <property type="term" value="C:anaphase-promoting complex"/>
    <property type="evidence" value="ECO:0007669"/>
    <property type="project" value="TreeGrafter"/>
</dbReference>
<dbReference type="InterPro" id="IPR033010">
    <property type="entry name" value="Cdc20/Fizzy"/>
</dbReference>
<keyword evidence="4" id="KW-0862">Zinc</keyword>
<dbReference type="PANTHER" id="PTHR19918">
    <property type="entry name" value="CELL DIVISION CYCLE 20 CDC20 FIZZY -RELATED"/>
    <property type="match status" value="1"/>
</dbReference>
<comment type="caution">
    <text evidence="7">The sequence shown here is derived from an EMBL/GenBank/DDBJ whole genome shotgun (WGS) entry which is preliminary data.</text>
</comment>
<dbReference type="Pfam" id="PF01412">
    <property type="entry name" value="ArfGap"/>
    <property type="match status" value="1"/>
</dbReference>
<feature type="domain" description="Arf-GAP" evidence="6">
    <location>
        <begin position="97"/>
        <end position="165"/>
    </location>
</feature>
<evidence type="ECO:0000256" key="3">
    <source>
        <dbReference type="ARBA" id="ARBA00023306"/>
    </source>
</evidence>
<protein>
    <recommendedName>
        <fullName evidence="6">Arf-GAP domain-containing protein</fullName>
    </recommendedName>
</protein>
<dbReference type="InterPro" id="IPR001164">
    <property type="entry name" value="ArfGAP_dom"/>
</dbReference>
<evidence type="ECO:0000313" key="7">
    <source>
        <dbReference type="EMBL" id="KAG2638460.1"/>
    </source>
</evidence>
<evidence type="ECO:0000256" key="4">
    <source>
        <dbReference type="PROSITE-ProRule" id="PRU00288"/>
    </source>
</evidence>
<reference evidence="7" key="1">
    <citation type="submission" date="2020-05" db="EMBL/GenBank/DDBJ databases">
        <title>WGS assembly of Panicum virgatum.</title>
        <authorList>
            <person name="Lovell J.T."/>
            <person name="Jenkins J."/>
            <person name="Shu S."/>
            <person name="Juenger T.E."/>
            <person name="Schmutz J."/>
        </authorList>
    </citation>
    <scope>NUCLEOTIDE SEQUENCE</scope>
    <source>
        <strain evidence="7">AP13</strain>
    </source>
</reference>
<evidence type="ECO:0000256" key="2">
    <source>
        <dbReference type="ARBA" id="ARBA00022737"/>
    </source>
</evidence>
<evidence type="ECO:0000259" key="6">
    <source>
        <dbReference type="PROSITE" id="PS50115"/>
    </source>
</evidence>
<dbReference type="GO" id="GO:1990757">
    <property type="term" value="F:ubiquitin ligase activator activity"/>
    <property type="evidence" value="ECO:0007669"/>
    <property type="project" value="TreeGrafter"/>
</dbReference>
<keyword evidence="4" id="KW-0863">Zinc-finger</keyword>
<dbReference type="Gene3D" id="2.130.10.10">
    <property type="entry name" value="YVTN repeat-like/Quinoprotein amine dehydrogenase"/>
    <property type="match status" value="1"/>
</dbReference>
<dbReference type="Proteomes" id="UP000823388">
    <property type="component" value="Chromosome 2N"/>
</dbReference>
<dbReference type="GO" id="GO:0005096">
    <property type="term" value="F:GTPase activator activity"/>
    <property type="evidence" value="ECO:0007669"/>
    <property type="project" value="InterPro"/>
</dbReference>
<dbReference type="GO" id="GO:0008270">
    <property type="term" value="F:zinc ion binding"/>
    <property type="evidence" value="ECO:0007669"/>
    <property type="project" value="UniProtKB-KW"/>
</dbReference>
<dbReference type="GO" id="GO:1905786">
    <property type="term" value="P:positive regulation of anaphase-promoting complex-dependent catabolic process"/>
    <property type="evidence" value="ECO:0007669"/>
    <property type="project" value="TreeGrafter"/>
</dbReference>
<dbReference type="GO" id="GO:0031145">
    <property type="term" value="P:anaphase-promoting complex-dependent catabolic process"/>
    <property type="evidence" value="ECO:0007669"/>
    <property type="project" value="TreeGrafter"/>
</dbReference>